<feature type="region of interest" description="Disordered" evidence="3">
    <location>
        <begin position="518"/>
        <end position="537"/>
    </location>
</feature>
<dbReference type="InterPro" id="IPR036186">
    <property type="entry name" value="Serpin_sf"/>
</dbReference>
<keyword evidence="2" id="KW-0722">Serine protease inhibitor</keyword>
<feature type="region of interest" description="Disordered" evidence="3">
    <location>
        <begin position="349"/>
        <end position="397"/>
    </location>
</feature>
<evidence type="ECO:0000256" key="3">
    <source>
        <dbReference type="SAM" id="MobiDB-lite"/>
    </source>
</evidence>
<feature type="chain" id="PRO_5034823992" description="Serpin domain-containing protein" evidence="4">
    <location>
        <begin position="25"/>
        <end position="689"/>
    </location>
</feature>
<dbReference type="InterPro" id="IPR042178">
    <property type="entry name" value="Serpin_sf_1"/>
</dbReference>
<feature type="region of interest" description="Disordered" evidence="3">
    <location>
        <begin position="410"/>
        <end position="473"/>
    </location>
</feature>
<organism evidence="5">
    <name type="scientific">Cacopsylla melanoneura</name>
    <dbReference type="NCBI Taxonomy" id="428564"/>
    <lineage>
        <taxon>Eukaryota</taxon>
        <taxon>Metazoa</taxon>
        <taxon>Ecdysozoa</taxon>
        <taxon>Arthropoda</taxon>
        <taxon>Hexapoda</taxon>
        <taxon>Insecta</taxon>
        <taxon>Pterygota</taxon>
        <taxon>Neoptera</taxon>
        <taxon>Paraneoptera</taxon>
        <taxon>Hemiptera</taxon>
        <taxon>Sternorrhyncha</taxon>
        <taxon>Psylloidea</taxon>
        <taxon>Psyllidae</taxon>
        <taxon>Psyllinae</taxon>
        <taxon>Cacopsylla</taxon>
    </lineage>
</organism>
<reference evidence="5" key="1">
    <citation type="submission" date="2021-05" db="EMBL/GenBank/DDBJ databases">
        <authorList>
            <person name="Alioto T."/>
            <person name="Alioto T."/>
            <person name="Gomez Garrido J."/>
        </authorList>
    </citation>
    <scope>NUCLEOTIDE SEQUENCE</scope>
</reference>
<feature type="compositionally biased region" description="Low complexity" evidence="3">
    <location>
        <begin position="451"/>
        <end position="470"/>
    </location>
</feature>
<evidence type="ECO:0000256" key="2">
    <source>
        <dbReference type="ARBA" id="ARBA00022900"/>
    </source>
</evidence>
<feature type="compositionally biased region" description="Low complexity" evidence="3">
    <location>
        <begin position="245"/>
        <end position="257"/>
    </location>
</feature>
<sequence>MFHLKRRTVYRALLCCLFIQECLPSHQSRPSPMFAMSDLTNDFGVCALQLLAQSMPGQNIAFSPYGLASVSMLLYEGSGGNSALQLGAALQLPPDVVYARVGFRDLYRHLRTYFMSDGFLKGLMLSREDICIRSDYSKVLAFYGFDLPDHSSVEPCIPGGTSSRPTIITPRPTTTQRPFTSAGSTSAPYTASTSAGGSTSASYTASTGAGGSTSDTYTASVPVSTTASVENKETSGLTESLMKETTPATTTTTSTSSGLIDTRTTLANQNTESSVFGQLTSITTEPSVGTAEPPTQASVEMNEDITTIGTNGGAANGEAPDSLNGGELPMTTIGTYSQDPSTTNLPITTANIPETSNEQTTTRLPLTNMPTQSASNEQTTTGSPQTNVPTEGSNVETTTTIDKEMLTTLSNKIGSPTDGNTNVENDSGSNMNGNSESVTTPATSVNSADMTTTSEDNGSNSGSSSSDETTPVNNVVEGVTTPITTGNSEETSVAVGDNMDATTPNINKLERVTNMNNVEGTTNTPVAGTGQENDGTTEAAPVDITVITDLPTTNKVQETTVSDGGVPQVTTELTNANNAEQTTIGGMSETVATTPVNKNEKLSTIVEVTALPPSTFNPQVEDEQDVPTANPQEEQGMPTTESPNENINGNNENTSNDNASSADPTSTSNAAATTTPPSTMVRFPLSQNI</sequence>
<evidence type="ECO:0008006" key="6">
    <source>
        <dbReference type="Google" id="ProtNLM"/>
    </source>
</evidence>
<feature type="compositionally biased region" description="Polar residues" evidence="3">
    <location>
        <begin position="627"/>
        <end position="640"/>
    </location>
</feature>
<feature type="region of interest" description="Disordered" evidence="3">
    <location>
        <begin position="612"/>
        <end position="689"/>
    </location>
</feature>
<name>A0A8D8QQI1_9HEMI</name>
<dbReference type="EMBL" id="HBUF01093784">
    <property type="protein sequence ID" value="CAG6636351.1"/>
    <property type="molecule type" value="Transcribed_RNA"/>
</dbReference>
<feature type="compositionally biased region" description="Low complexity" evidence="3">
    <location>
        <begin position="161"/>
        <end position="220"/>
    </location>
</feature>
<feature type="compositionally biased region" description="Polar residues" evidence="3">
    <location>
        <begin position="410"/>
        <end position="450"/>
    </location>
</feature>
<feature type="signal peptide" evidence="4">
    <location>
        <begin position="1"/>
        <end position="24"/>
    </location>
</feature>
<dbReference type="GO" id="GO:0004867">
    <property type="term" value="F:serine-type endopeptidase inhibitor activity"/>
    <property type="evidence" value="ECO:0007669"/>
    <property type="project" value="UniProtKB-KW"/>
</dbReference>
<evidence type="ECO:0000256" key="1">
    <source>
        <dbReference type="ARBA" id="ARBA00022690"/>
    </source>
</evidence>
<evidence type="ECO:0000256" key="4">
    <source>
        <dbReference type="SAM" id="SignalP"/>
    </source>
</evidence>
<evidence type="ECO:0000313" key="5">
    <source>
        <dbReference type="EMBL" id="CAG6636351.1"/>
    </source>
</evidence>
<accession>A0A8D8QQI1</accession>
<feature type="compositionally biased region" description="Polar residues" evidence="3">
    <location>
        <begin position="221"/>
        <end position="238"/>
    </location>
</feature>
<feature type="compositionally biased region" description="Low complexity" evidence="3">
    <location>
        <begin position="641"/>
        <end position="679"/>
    </location>
</feature>
<protein>
    <recommendedName>
        <fullName evidence="6">Serpin domain-containing protein</fullName>
    </recommendedName>
</protein>
<feature type="compositionally biased region" description="Polar residues" evidence="3">
    <location>
        <begin position="518"/>
        <end position="536"/>
    </location>
</feature>
<keyword evidence="4" id="KW-0732">Signal</keyword>
<keyword evidence="1" id="KW-0646">Protease inhibitor</keyword>
<dbReference type="SUPFAM" id="SSF56574">
    <property type="entry name" value="Serpins"/>
    <property type="match status" value="1"/>
</dbReference>
<dbReference type="Gene3D" id="3.30.497.10">
    <property type="entry name" value="Antithrombin, subunit I, domain 2"/>
    <property type="match status" value="1"/>
</dbReference>
<feature type="region of interest" description="Disordered" evidence="3">
    <location>
        <begin position="154"/>
        <end position="258"/>
    </location>
</feature>
<dbReference type="AlphaFoldDB" id="A0A8D8QQI1"/>
<proteinExistence type="predicted"/>